<organism evidence="1 2">
    <name type="scientific">Cyclobacterium marinum (strain ATCC 25205 / DSM 745 / LMG 13164 / NCIMB 1802)</name>
    <name type="common">Flectobacillus marinus</name>
    <dbReference type="NCBI Taxonomy" id="880070"/>
    <lineage>
        <taxon>Bacteria</taxon>
        <taxon>Pseudomonadati</taxon>
        <taxon>Bacteroidota</taxon>
        <taxon>Cytophagia</taxon>
        <taxon>Cytophagales</taxon>
        <taxon>Cyclobacteriaceae</taxon>
        <taxon>Cyclobacterium</taxon>
    </lineage>
</organism>
<dbReference type="HOGENOM" id="CLU_3355745_0_0_10"/>
<reference evidence="2" key="1">
    <citation type="submission" date="2011-07" db="EMBL/GenBank/DDBJ databases">
        <title>The complete genome of Cyclobacterium marinum DSM 745.</title>
        <authorList>
            <person name="Lucas S."/>
            <person name="Han J."/>
            <person name="Lapidus A."/>
            <person name="Bruce D."/>
            <person name="Goodwin L."/>
            <person name="Pitluck S."/>
            <person name="Peters L."/>
            <person name="Kyrpides N."/>
            <person name="Mavromatis K."/>
            <person name="Ivanova N."/>
            <person name="Ovchinnikova G."/>
            <person name="Chertkov O."/>
            <person name="Detter J.C."/>
            <person name="Tapia R."/>
            <person name="Han C."/>
            <person name="Land M."/>
            <person name="Hauser L."/>
            <person name="Markowitz V."/>
            <person name="Cheng J.-F."/>
            <person name="Hugenholtz P."/>
            <person name="Woyke T."/>
            <person name="Wu D."/>
            <person name="Tindall B."/>
            <person name="Schuetze A."/>
            <person name="Brambilla E."/>
            <person name="Klenk H.-P."/>
            <person name="Eisen J.A."/>
        </authorList>
    </citation>
    <scope>NUCLEOTIDE SEQUENCE [LARGE SCALE GENOMIC DNA]</scope>
    <source>
        <strain evidence="2">ATCC 25205 / DSM 745 / LMG 13164 / NCIMB 1802</strain>
    </source>
</reference>
<dbReference type="EMBL" id="CP002955">
    <property type="protein sequence ID" value="AEL27813.1"/>
    <property type="molecule type" value="Genomic_DNA"/>
</dbReference>
<dbReference type="KEGG" id="cmr:Cycma_4108"/>
<dbReference type="AlphaFoldDB" id="G0J7W5"/>
<keyword evidence="2" id="KW-1185">Reference proteome</keyword>
<protein>
    <submittedName>
        <fullName evidence="1">Uncharacterized protein</fullName>
    </submittedName>
</protein>
<evidence type="ECO:0000313" key="1">
    <source>
        <dbReference type="EMBL" id="AEL27813.1"/>
    </source>
</evidence>
<evidence type="ECO:0000313" key="2">
    <source>
        <dbReference type="Proteomes" id="UP000001635"/>
    </source>
</evidence>
<sequence length="36" mass="4265">MQRKPLKYILDIESVIEEIESINNKTQNDLNIFSEV</sequence>
<dbReference type="Proteomes" id="UP000001635">
    <property type="component" value="Chromosome"/>
</dbReference>
<gene>
    <name evidence="1" type="ordered locus">Cycma_4108</name>
</gene>
<name>G0J7W5_CYCMS</name>
<proteinExistence type="predicted"/>
<accession>G0J7W5</accession>